<evidence type="ECO:0000256" key="2">
    <source>
        <dbReference type="SAM" id="Phobius"/>
    </source>
</evidence>
<dbReference type="InParanoid" id="A0A163JLM9"/>
<proteinExistence type="predicted"/>
<feature type="compositionally biased region" description="Low complexity" evidence="1">
    <location>
        <begin position="169"/>
        <end position="194"/>
    </location>
</feature>
<gene>
    <name evidence="3" type="primary">ABSGL_05910.1 scaffold 7570</name>
</gene>
<keyword evidence="2" id="KW-1133">Transmembrane helix</keyword>
<dbReference type="STRING" id="4829.A0A163JLM9"/>
<feature type="region of interest" description="Disordered" evidence="1">
    <location>
        <begin position="167"/>
        <end position="194"/>
    </location>
</feature>
<dbReference type="AlphaFoldDB" id="A0A163JLM9"/>
<evidence type="ECO:0000313" key="4">
    <source>
        <dbReference type="Proteomes" id="UP000078561"/>
    </source>
</evidence>
<feature type="transmembrane region" description="Helical" evidence="2">
    <location>
        <begin position="202"/>
        <end position="223"/>
    </location>
</feature>
<reference evidence="3" key="1">
    <citation type="submission" date="2016-04" db="EMBL/GenBank/DDBJ databases">
        <authorList>
            <person name="Evans L.H."/>
            <person name="Alamgir A."/>
            <person name="Owens N."/>
            <person name="Weber N.D."/>
            <person name="Virtaneva K."/>
            <person name="Barbian K."/>
            <person name="Babar A."/>
            <person name="Rosenke K."/>
        </authorList>
    </citation>
    <scope>NUCLEOTIDE SEQUENCE [LARGE SCALE GENOMIC DNA]</scope>
    <source>
        <strain evidence="3">CBS 101.48</strain>
    </source>
</reference>
<dbReference type="EMBL" id="LT553165">
    <property type="protein sequence ID" value="SAM00233.1"/>
    <property type="molecule type" value="Genomic_DNA"/>
</dbReference>
<dbReference type="OrthoDB" id="2278929at2759"/>
<name>A0A163JLM9_ABSGL</name>
<organism evidence="3">
    <name type="scientific">Absidia glauca</name>
    <name type="common">Pin mould</name>
    <dbReference type="NCBI Taxonomy" id="4829"/>
    <lineage>
        <taxon>Eukaryota</taxon>
        <taxon>Fungi</taxon>
        <taxon>Fungi incertae sedis</taxon>
        <taxon>Mucoromycota</taxon>
        <taxon>Mucoromycotina</taxon>
        <taxon>Mucoromycetes</taxon>
        <taxon>Mucorales</taxon>
        <taxon>Cunninghamellaceae</taxon>
        <taxon>Absidia</taxon>
    </lineage>
</organism>
<sequence length="402" mass="44813">MGIKTEYDTKFFDLNPDCNPSPDSKACLLTPKYLFNPLSLGVNCGRNGNSDTVCSPIHGDTWRQNGTYYLATWNPTYPTYVASMSLSIYIYFIEHYQKINVMSFHNISNTGEYPILMNSSWFDPSLKLQDSPNHDARFYLISTDVNPVTEMSNLNSAWPQPVHFSVLESSSSSTPNNQGTNSPPNQSASGASESASVGTSPWVAPLLVVGCILLLVGCIAAFCMMRMVRRRKLVFDEKGQLEQSSTIHPSSSDQFFLKHHRDDDRQQQQQTMVSSSYPNLSSIVTAPHPAALQSMTNLSSRSDPPLTSTDALLIADTFRQRMRRPEWPHCNDIVQPSSSSSKSAECENIEDEDEELKRRLASELLLKNELEAEGTLMKKVGKRAHLLSTIQYDPPSMSPPPS</sequence>
<dbReference type="OMA" id="AHTGSER"/>
<accession>A0A163JLM9</accession>
<keyword evidence="4" id="KW-1185">Reference proteome</keyword>
<keyword evidence="2" id="KW-0472">Membrane</keyword>
<dbReference type="Proteomes" id="UP000078561">
    <property type="component" value="Unassembled WGS sequence"/>
</dbReference>
<keyword evidence="2" id="KW-0812">Transmembrane</keyword>
<evidence type="ECO:0000256" key="1">
    <source>
        <dbReference type="SAM" id="MobiDB-lite"/>
    </source>
</evidence>
<evidence type="ECO:0000313" key="3">
    <source>
        <dbReference type="EMBL" id="SAM00233.1"/>
    </source>
</evidence>
<protein>
    <submittedName>
        <fullName evidence="3">Uncharacterized protein</fullName>
    </submittedName>
</protein>